<organism evidence="3 4">
    <name type="scientific">Dactylonectria estremocensis</name>
    <dbReference type="NCBI Taxonomy" id="1079267"/>
    <lineage>
        <taxon>Eukaryota</taxon>
        <taxon>Fungi</taxon>
        <taxon>Dikarya</taxon>
        <taxon>Ascomycota</taxon>
        <taxon>Pezizomycotina</taxon>
        <taxon>Sordariomycetes</taxon>
        <taxon>Hypocreomycetidae</taxon>
        <taxon>Hypocreales</taxon>
        <taxon>Nectriaceae</taxon>
        <taxon>Dactylonectria</taxon>
    </lineage>
</organism>
<dbReference type="OrthoDB" id="5233393at2759"/>
<proteinExistence type="predicted"/>
<dbReference type="SUPFAM" id="SSF63829">
    <property type="entry name" value="Calcium-dependent phosphotriesterase"/>
    <property type="match status" value="1"/>
</dbReference>
<comment type="caution">
    <text evidence="3">The sequence shown here is derived from an EMBL/GenBank/DDBJ whole genome shotgun (WGS) entry which is preliminary data.</text>
</comment>
<gene>
    <name evidence="3" type="ORF">B0J13DRAFT_138131</name>
</gene>
<evidence type="ECO:0000313" key="4">
    <source>
        <dbReference type="Proteomes" id="UP000717696"/>
    </source>
</evidence>
<keyword evidence="1" id="KW-0732">Signal</keyword>
<dbReference type="InterPro" id="IPR011042">
    <property type="entry name" value="6-blade_b-propeller_TolB-like"/>
</dbReference>
<protein>
    <recommendedName>
        <fullName evidence="2">SMP-30/Gluconolactonase/LRE-like region domain-containing protein</fullName>
    </recommendedName>
</protein>
<dbReference type="PANTHER" id="PTHR42060:SF1">
    <property type="entry name" value="NHL REPEAT-CONTAINING PROTEIN"/>
    <property type="match status" value="1"/>
</dbReference>
<dbReference type="Proteomes" id="UP000717696">
    <property type="component" value="Unassembled WGS sequence"/>
</dbReference>
<accession>A0A9P9E3S7</accession>
<dbReference type="Gene3D" id="2.120.10.30">
    <property type="entry name" value="TolB, C-terminal domain"/>
    <property type="match status" value="1"/>
</dbReference>
<keyword evidence="4" id="KW-1185">Reference proteome</keyword>
<name>A0A9P9E3S7_9HYPO</name>
<sequence length="323" mass="33831">MRLTLAALVAGLFSSVAFSSPSHPGASKVKTRELIEIPNVWIENVALRSNGELLLSTFNDGKLYSVNPSKSPPKASLLLKLEGVNALTGITEVDKDVFAIIGANIDQATAGFEEGSLKVALVNFRKRGYGSPSVRVILEGEDTAFLNGITTLPLHKHIILGAASQTGEVWRIDTKTGASKVAFQDELLAPVAGGPYPLGVNGVKIFGNHLYFTNTARQLFGRVKIDGLGNKKGAVEVIAQAPAGSAISPDDFSLDKLGNAFVTFHPNQLIKITPDGEQTVLVNGTLAGPTSAVFGKDGRSLYIVTGGQGVEGVTGGQIVKVGV</sequence>
<evidence type="ECO:0000259" key="2">
    <source>
        <dbReference type="Pfam" id="PF08450"/>
    </source>
</evidence>
<dbReference type="InterPro" id="IPR052998">
    <property type="entry name" value="Hetero-Diels-Alderase-like"/>
</dbReference>
<feature type="domain" description="SMP-30/Gluconolactonase/LRE-like region" evidence="2">
    <location>
        <begin position="207"/>
        <end position="305"/>
    </location>
</feature>
<feature type="signal peptide" evidence="1">
    <location>
        <begin position="1"/>
        <end position="19"/>
    </location>
</feature>
<dbReference type="Pfam" id="PF08450">
    <property type="entry name" value="SGL"/>
    <property type="match status" value="1"/>
</dbReference>
<evidence type="ECO:0000313" key="3">
    <source>
        <dbReference type="EMBL" id="KAH7129431.1"/>
    </source>
</evidence>
<dbReference type="PANTHER" id="PTHR42060">
    <property type="entry name" value="NHL REPEAT-CONTAINING PROTEIN-RELATED"/>
    <property type="match status" value="1"/>
</dbReference>
<feature type="chain" id="PRO_5040187941" description="SMP-30/Gluconolactonase/LRE-like region domain-containing protein" evidence="1">
    <location>
        <begin position="20"/>
        <end position="323"/>
    </location>
</feature>
<evidence type="ECO:0000256" key="1">
    <source>
        <dbReference type="SAM" id="SignalP"/>
    </source>
</evidence>
<reference evidence="3" key="1">
    <citation type="journal article" date="2021" name="Nat. Commun.">
        <title>Genetic determinants of endophytism in the Arabidopsis root mycobiome.</title>
        <authorList>
            <person name="Mesny F."/>
            <person name="Miyauchi S."/>
            <person name="Thiergart T."/>
            <person name="Pickel B."/>
            <person name="Atanasova L."/>
            <person name="Karlsson M."/>
            <person name="Huettel B."/>
            <person name="Barry K.W."/>
            <person name="Haridas S."/>
            <person name="Chen C."/>
            <person name="Bauer D."/>
            <person name="Andreopoulos W."/>
            <person name="Pangilinan J."/>
            <person name="LaButti K."/>
            <person name="Riley R."/>
            <person name="Lipzen A."/>
            <person name="Clum A."/>
            <person name="Drula E."/>
            <person name="Henrissat B."/>
            <person name="Kohler A."/>
            <person name="Grigoriev I.V."/>
            <person name="Martin F.M."/>
            <person name="Hacquard S."/>
        </authorList>
    </citation>
    <scope>NUCLEOTIDE SEQUENCE</scope>
    <source>
        <strain evidence="3">MPI-CAGE-AT-0021</strain>
    </source>
</reference>
<dbReference type="InterPro" id="IPR013658">
    <property type="entry name" value="SGL"/>
</dbReference>
<dbReference type="EMBL" id="JAGMUU010000021">
    <property type="protein sequence ID" value="KAH7129431.1"/>
    <property type="molecule type" value="Genomic_DNA"/>
</dbReference>
<dbReference type="AlphaFoldDB" id="A0A9P9E3S7"/>